<organism evidence="2 3">
    <name type="scientific">Bradyrhizobium neotropicale</name>
    <dbReference type="NCBI Taxonomy" id="1497615"/>
    <lineage>
        <taxon>Bacteria</taxon>
        <taxon>Pseudomonadati</taxon>
        <taxon>Pseudomonadota</taxon>
        <taxon>Alphaproteobacteria</taxon>
        <taxon>Hyphomicrobiales</taxon>
        <taxon>Nitrobacteraceae</taxon>
        <taxon>Bradyrhizobium</taxon>
    </lineage>
</organism>
<evidence type="ECO:0000256" key="1">
    <source>
        <dbReference type="SAM" id="MobiDB-lite"/>
    </source>
</evidence>
<reference evidence="2 3" key="1">
    <citation type="submission" date="2016-02" db="EMBL/GenBank/DDBJ databases">
        <title>Draft genome sequence of the strain BR 10247T Bradyrhizobium neotropicale isolated from nodules of Centrolobium paraense.</title>
        <authorList>
            <person name="Simoes-Araujo J.L."/>
            <person name="Barauna A.C."/>
            <person name="Silva K."/>
            <person name="Zilli J.E."/>
        </authorList>
    </citation>
    <scope>NUCLEOTIDE SEQUENCE [LARGE SCALE GENOMIC DNA]</scope>
    <source>
        <strain evidence="2 3">BR 10247</strain>
    </source>
</reference>
<accession>A0A176Z251</accession>
<comment type="caution">
    <text evidence="2">The sequence shown here is derived from an EMBL/GenBank/DDBJ whole genome shotgun (WGS) entry which is preliminary data.</text>
</comment>
<dbReference type="EMBL" id="LSEF01000069">
    <property type="protein sequence ID" value="OAF14748.1"/>
    <property type="molecule type" value="Genomic_DNA"/>
</dbReference>
<dbReference type="AlphaFoldDB" id="A0A176Z251"/>
<dbReference type="RefSeq" id="WP_063679695.1">
    <property type="nucleotide sequence ID" value="NZ_LSEF01000069.1"/>
</dbReference>
<feature type="region of interest" description="Disordered" evidence="1">
    <location>
        <begin position="28"/>
        <end position="55"/>
    </location>
</feature>
<gene>
    <name evidence="2" type="ORF">AXW67_17445</name>
</gene>
<proteinExistence type="predicted"/>
<keyword evidence="3" id="KW-1185">Reference proteome</keyword>
<dbReference type="Proteomes" id="UP000077173">
    <property type="component" value="Unassembled WGS sequence"/>
</dbReference>
<name>A0A176Z251_9BRAD</name>
<evidence type="ECO:0000313" key="2">
    <source>
        <dbReference type="EMBL" id="OAF14748.1"/>
    </source>
</evidence>
<protein>
    <submittedName>
        <fullName evidence="2">Uncharacterized protein</fullName>
    </submittedName>
</protein>
<dbReference type="GeneID" id="32581922"/>
<sequence>MADKIAAEQIAALTIWARVLQRRGRPEAAAEVRPAGYARDASDRPAAGPDRSDEADWIVAAGHHREESAMNILQACAIRRSLLAGSRIRQAGQTGASSCPCCSAGEREVFRQCTGLTTFPATGFREVASDDAAATHLS</sequence>
<evidence type="ECO:0000313" key="3">
    <source>
        <dbReference type="Proteomes" id="UP000077173"/>
    </source>
</evidence>